<comment type="caution">
    <text evidence="9">The sequence shown here is derived from an EMBL/GenBank/DDBJ whole genome shotgun (WGS) entry which is preliminary data.</text>
</comment>
<name>A0A0C1U723_9CLOT</name>
<sequence>MNSKEKNLINIIKTGPTLTYMLITINVLVYLIVGFVSFYYYKGSIIEIDNRALVMLGAMVNILVEEGQYYRLFTCAFLHSSIIHLALNMYALNSLGSILEKILSKGKLLTIYIVSAILASYGSYLSTRSVYKVSISVGASGAIFGLLGALLVIAFLNRKVIGKALLKSVIEVVIVNIIIGFLIPNIDNVAHVSGLIVGIIITYIILRYPRLKQK</sequence>
<dbReference type="InterPro" id="IPR050925">
    <property type="entry name" value="Rhomboid_protease_S54"/>
</dbReference>
<dbReference type="EMBL" id="AYSO01000014">
    <property type="protein sequence ID" value="KIE47628.1"/>
    <property type="molecule type" value="Genomic_DNA"/>
</dbReference>
<dbReference type="SUPFAM" id="SSF144091">
    <property type="entry name" value="Rhomboid-like"/>
    <property type="match status" value="1"/>
</dbReference>
<reference evidence="9 10" key="1">
    <citation type="journal article" date="2015" name="Infect. Genet. Evol.">
        <title>Genomic sequences of six botulinum neurotoxin-producing strains representing three clostridial species illustrate the mobility and diversity of botulinum neurotoxin genes.</title>
        <authorList>
            <person name="Smith T.J."/>
            <person name="Hill K.K."/>
            <person name="Xie G."/>
            <person name="Foley B.T."/>
            <person name="Williamson C.H."/>
            <person name="Foster J.T."/>
            <person name="Johnson S.L."/>
            <person name="Chertkov O."/>
            <person name="Teshima H."/>
            <person name="Gibbons H.S."/>
            <person name="Johnsky L.A."/>
            <person name="Karavis M.A."/>
            <person name="Smith L.A."/>
        </authorList>
    </citation>
    <scope>NUCLEOTIDE SEQUENCE [LARGE SCALE GENOMIC DNA]</scope>
    <source>
        <strain evidence="9 10">CDC 2741</strain>
    </source>
</reference>
<dbReference type="Proteomes" id="UP000031366">
    <property type="component" value="Unassembled WGS sequence"/>
</dbReference>
<evidence type="ECO:0000313" key="9">
    <source>
        <dbReference type="EMBL" id="KIE47628.1"/>
    </source>
</evidence>
<evidence type="ECO:0000256" key="2">
    <source>
        <dbReference type="ARBA" id="ARBA00009045"/>
    </source>
</evidence>
<evidence type="ECO:0000256" key="5">
    <source>
        <dbReference type="ARBA" id="ARBA00022989"/>
    </source>
</evidence>
<dbReference type="Pfam" id="PF01694">
    <property type="entry name" value="Rhomboid"/>
    <property type="match status" value="1"/>
</dbReference>
<feature type="domain" description="Peptidase S54 rhomboid" evidence="8">
    <location>
        <begin position="67"/>
        <end position="207"/>
    </location>
</feature>
<dbReference type="GO" id="GO:0016020">
    <property type="term" value="C:membrane"/>
    <property type="evidence" value="ECO:0007669"/>
    <property type="project" value="UniProtKB-SubCell"/>
</dbReference>
<evidence type="ECO:0000256" key="7">
    <source>
        <dbReference type="SAM" id="Phobius"/>
    </source>
</evidence>
<protein>
    <submittedName>
        <fullName evidence="9">Rhomboid family protein</fullName>
    </submittedName>
</protein>
<organism evidence="9 10">
    <name type="scientific">Clostridium argentinense CDC 2741</name>
    <dbReference type="NCBI Taxonomy" id="1418104"/>
    <lineage>
        <taxon>Bacteria</taxon>
        <taxon>Bacillati</taxon>
        <taxon>Bacillota</taxon>
        <taxon>Clostridia</taxon>
        <taxon>Eubacteriales</taxon>
        <taxon>Clostridiaceae</taxon>
        <taxon>Clostridium</taxon>
    </lineage>
</organism>
<comment type="similarity">
    <text evidence="2">Belongs to the peptidase S54 family.</text>
</comment>
<dbReference type="PANTHER" id="PTHR43731">
    <property type="entry name" value="RHOMBOID PROTEASE"/>
    <property type="match status" value="1"/>
</dbReference>
<dbReference type="OrthoDB" id="9813074at2"/>
<dbReference type="GO" id="GO:0004252">
    <property type="term" value="F:serine-type endopeptidase activity"/>
    <property type="evidence" value="ECO:0007669"/>
    <property type="project" value="InterPro"/>
</dbReference>
<gene>
    <name evidence="9" type="ORF">U732_3159</name>
</gene>
<keyword evidence="6 7" id="KW-0472">Membrane</keyword>
<dbReference type="Gene3D" id="1.20.1540.10">
    <property type="entry name" value="Rhomboid-like"/>
    <property type="match status" value="1"/>
</dbReference>
<feature type="transmembrane region" description="Helical" evidence="7">
    <location>
        <begin position="108"/>
        <end position="127"/>
    </location>
</feature>
<comment type="subcellular location">
    <subcellularLocation>
        <location evidence="1">Membrane</location>
        <topology evidence="1">Multi-pass membrane protein</topology>
    </subcellularLocation>
</comment>
<feature type="transmembrane region" description="Helical" evidence="7">
    <location>
        <begin position="189"/>
        <end position="206"/>
    </location>
</feature>
<feature type="transmembrane region" description="Helical" evidence="7">
    <location>
        <begin position="20"/>
        <end position="41"/>
    </location>
</feature>
<keyword evidence="4" id="KW-0378">Hydrolase</keyword>
<feature type="transmembrane region" description="Helical" evidence="7">
    <location>
        <begin position="133"/>
        <end position="157"/>
    </location>
</feature>
<dbReference type="InterPro" id="IPR035952">
    <property type="entry name" value="Rhomboid-like_sf"/>
</dbReference>
<accession>A0A0C1U723</accession>
<evidence type="ECO:0000256" key="6">
    <source>
        <dbReference type="ARBA" id="ARBA00023136"/>
    </source>
</evidence>
<proteinExistence type="inferred from homology"/>
<evidence type="ECO:0000259" key="8">
    <source>
        <dbReference type="Pfam" id="PF01694"/>
    </source>
</evidence>
<dbReference type="PANTHER" id="PTHR43731:SF14">
    <property type="entry name" value="PRESENILIN-ASSOCIATED RHOMBOID-LIKE PROTEIN, MITOCHONDRIAL"/>
    <property type="match status" value="1"/>
</dbReference>
<keyword evidence="3 7" id="KW-0812">Transmembrane</keyword>
<evidence type="ECO:0000256" key="4">
    <source>
        <dbReference type="ARBA" id="ARBA00022801"/>
    </source>
</evidence>
<keyword evidence="5 7" id="KW-1133">Transmembrane helix</keyword>
<keyword evidence="10" id="KW-1185">Reference proteome</keyword>
<feature type="transmembrane region" description="Helical" evidence="7">
    <location>
        <begin position="164"/>
        <end position="183"/>
    </location>
</feature>
<dbReference type="InterPro" id="IPR022764">
    <property type="entry name" value="Peptidase_S54_rhomboid_dom"/>
</dbReference>
<evidence type="ECO:0000256" key="1">
    <source>
        <dbReference type="ARBA" id="ARBA00004141"/>
    </source>
</evidence>
<dbReference type="AlphaFoldDB" id="A0A0C1U723"/>
<dbReference type="STRING" id="29341.RSJ17_09470"/>
<evidence type="ECO:0000256" key="3">
    <source>
        <dbReference type="ARBA" id="ARBA00022692"/>
    </source>
</evidence>
<evidence type="ECO:0000313" key="10">
    <source>
        <dbReference type="Proteomes" id="UP000031366"/>
    </source>
</evidence>